<name>A0A4Q9PAW7_9APHY</name>
<organism evidence="1 2">
    <name type="scientific">Dichomitus squalens</name>
    <dbReference type="NCBI Taxonomy" id="114155"/>
    <lineage>
        <taxon>Eukaryota</taxon>
        <taxon>Fungi</taxon>
        <taxon>Dikarya</taxon>
        <taxon>Basidiomycota</taxon>
        <taxon>Agaricomycotina</taxon>
        <taxon>Agaricomycetes</taxon>
        <taxon>Polyporales</taxon>
        <taxon>Polyporaceae</taxon>
        <taxon>Dichomitus</taxon>
    </lineage>
</organism>
<evidence type="ECO:0000313" key="1">
    <source>
        <dbReference type="EMBL" id="TBU51105.1"/>
    </source>
</evidence>
<protein>
    <submittedName>
        <fullName evidence="1">Uncharacterized protein</fullName>
    </submittedName>
</protein>
<proteinExistence type="predicted"/>
<sequence length="74" mass="8267">MTLIRNDHRCYPIRSIKGSFSVDNHLKACGASNVVRSETKRAAAKPHLAIVFALGRSCRVFSLAMLRETSLETY</sequence>
<accession>A0A4Q9PAW7</accession>
<dbReference type="EMBL" id="ML145397">
    <property type="protein sequence ID" value="TBU51105.1"/>
    <property type="molecule type" value="Genomic_DNA"/>
</dbReference>
<keyword evidence="2" id="KW-1185">Reference proteome</keyword>
<dbReference type="AlphaFoldDB" id="A0A4Q9PAW7"/>
<evidence type="ECO:0000313" key="2">
    <source>
        <dbReference type="Proteomes" id="UP000292082"/>
    </source>
</evidence>
<gene>
    <name evidence="1" type="ORF">BD310DRAFT_942739</name>
</gene>
<reference evidence="1 2" key="1">
    <citation type="submission" date="2019-01" db="EMBL/GenBank/DDBJ databases">
        <title>Draft genome sequences of three monokaryotic isolates of the white-rot basidiomycete fungus Dichomitus squalens.</title>
        <authorList>
            <consortium name="DOE Joint Genome Institute"/>
            <person name="Lopez S.C."/>
            <person name="Andreopoulos B."/>
            <person name="Pangilinan J."/>
            <person name="Lipzen A."/>
            <person name="Riley R."/>
            <person name="Ahrendt S."/>
            <person name="Ng V."/>
            <person name="Barry K."/>
            <person name="Daum C."/>
            <person name="Grigoriev I.V."/>
            <person name="Hilden K.S."/>
            <person name="Makela M.R."/>
            <person name="de Vries R.P."/>
        </authorList>
    </citation>
    <scope>NUCLEOTIDE SEQUENCE [LARGE SCALE GENOMIC DNA]</scope>
    <source>
        <strain evidence="1 2">CBS 464.89</strain>
    </source>
</reference>
<dbReference type="Proteomes" id="UP000292082">
    <property type="component" value="Unassembled WGS sequence"/>
</dbReference>